<comment type="caution">
    <text evidence="2">The sequence shown here is derived from an EMBL/GenBank/DDBJ whole genome shotgun (WGS) entry which is preliminary data.</text>
</comment>
<dbReference type="InterPro" id="IPR019080">
    <property type="entry name" value="YqaJ_viral_recombinase"/>
</dbReference>
<dbReference type="GO" id="GO:0006281">
    <property type="term" value="P:DNA repair"/>
    <property type="evidence" value="ECO:0007669"/>
    <property type="project" value="UniProtKB-ARBA"/>
</dbReference>
<evidence type="ECO:0000259" key="1">
    <source>
        <dbReference type="Pfam" id="PF09588"/>
    </source>
</evidence>
<reference evidence="2" key="1">
    <citation type="journal article" date="2023" name="Mol. Biol. Evol.">
        <title>Third-Generation Sequencing Reveals the Adaptive Role of the Epigenome in Three Deep-Sea Polychaetes.</title>
        <authorList>
            <person name="Perez M."/>
            <person name="Aroh O."/>
            <person name="Sun Y."/>
            <person name="Lan Y."/>
            <person name="Juniper S.K."/>
            <person name="Young C.R."/>
            <person name="Angers B."/>
            <person name="Qian P.Y."/>
        </authorList>
    </citation>
    <scope>NUCLEOTIDE SEQUENCE</scope>
    <source>
        <strain evidence="2">P08H-3</strain>
    </source>
</reference>
<accession>A0AAD9J7A5</accession>
<dbReference type="SUPFAM" id="SSF52980">
    <property type="entry name" value="Restriction endonuclease-like"/>
    <property type="match status" value="1"/>
</dbReference>
<evidence type="ECO:0000313" key="2">
    <source>
        <dbReference type="EMBL" id="KAK2147826.1"/>
    </source>
</evidence>
<dbReference type="InterPro" id="IPR011335">
    <property type="entry name" value="Restrct_endonuc-II-like"/>
</dbReference>
<organism evidence="2 3">
    <name type="scientific">Paralvinella palmiformis</name>
    <dbReference type="NCBI Taxonomy" id="53620"/>
    <lineage>
        <taxon>Eukaryota</taxon>
        <taxon>Metazoa</taxon>
        <taxon>Spiralia</taxon>
        <taxon>Lophotrochozoa</taxon>
        <taxon>Annelida</taxon>
        <taxon>Polychaeta</taxon>
        <taxon>Sedentaria</taxon>
        <taxon>Canalipalpata</taxon>
        <taxon>Terebellida</taxon>
        <taxon>Terebelliformia</taxon>
        <taxon>Alvinellidae</taxon>
        <taxon>Paralvinella</taxon>
    </lineage>
</organism>
<dbReference type="EMBL" id="JAODUP010000534">
    <property type="protein sequence ID" value="KAK2147826.1"/>
    <property type="molecule type" value="Genomic_DNA"/>
</dbReference>
<protein>
    <recommendedName>
        <fullName evidence="1">YqaJ viral recombinase domain-containing protein</fullName>
    </recommendedName>
</protein>
<dbReference type="InterPro" id="IPR011604">
    <property type="entry name" value="PDDEXK-like_dom_sf"/>
</dbReference>
<dbReference type="CDD" id="cd22343">
    <property type="entry name" value="PDDEXK_lambda_exonuclease-like"/>
    <property type="match status" value="1"/>
</dbReference>
<name>A0AAD9J7A5_9ANNE</name>
<proteinExistence type="predicted"/>
<dbReference type="Proteomes" id="UP001208570">
    <property type="component" value="Unassembled WGS sequence"/>
</dbReference>
<dbReference type="AlphaFoldDB" id="A0AAD9J7A5"/>
<gene>
    <name evidence="2" type="ORF">LSH36_532g03041</name>
</gene>
<dbReference type="Pfam" id="PF09588">
    <property type="entry name" value="YqaJ"/>
    <property type="match status" value="1"/>
</dbReference>
<keyword evidence="3" id="KW-1185">Reference proteome</keyword>
<dbReference type="Gene3D" id="3.90.320.10">
    <property type="match status" value="1"/>
</dbReference>
<feature type="domain" description="YqaJ viral recombinase" evidence="1">
    <location>
        <begin position="13"/>
        <end position="96"/>
    </location>
</feature>
<evidence type="ECO:0000313" key="3">
    <source>
        <dbReference type="Proteomes" id="UP001208570"/>
    </source>
</evidence>
<sequence length="158" mass="18023">MNQCGSVSIEDRGLVVSQHLLFVGASIDGSTECPKCGKGIVELKFPYSTKQQQWINMTPEACTESTNFCFILQDGKLELKKDHQYMYQLQSQMGISHFVIWTKRGIYVERIQADTSMWTSRMVPKLHNFFVSGMVADLFSRRICNLCSGILNVRGHLY</sequence>
<dbReference type="PANTHER" id="PTHR47526">
    <property type="entry name" value="ATP-DEPENDENT DNA HELICASE"/>
    <property type="match status" value="1"/>
</dbReference>